<evidence type="ECO:0000259" key="14">
    <source>
        <dbReference type="PROSITE" id="PS50109"/>
    </source>
</evidence>
<comment type="subcellular location">
    <subcellularLocation>
        <location evidence="2">Membrane</location>
    </subcellularLocation>
</comment>
<keyword evidence="13" id="KW-0472">Membrane</keyword>
<dbReference type="Pfam" id="PF00672">
    <property type="entry name" value="HAMP"/>
    <property type="match status" value="1"/>
</dbReference>
<feature type="transmembrane region" description="Helical" evidence="13">
    <location>
        <begin position="332"/>
        <end position="356"/>
    </location>
</feature>
<evidence type="ECO:0000259" key="15">
    <source>
        <dbReference type="PROSITE" id="PS50110"/>
    </source>
</evidence>
<dbReference type="PROSITE" id="PS50110">
    <property type="entry name" value="RESPONSE_REGULATORY"/>
    <property type="match status" value="1"/>
</dbReference>
<keyword evidence="5" id="KW-0808">Transferase</keyword>
<dbReference type="GO" id="GO:0016020">
    <property type="term" value="C:membrane"/>
    <property type="evidence" value="ECO:0007669"/>
    <property type="project" value="UniProtKB-SubCell"/>
</dbReference>
<dbReference type="PANTHER" id="PTHR45339:SF3">
    <property type="entry name" value="HISTIDINE KINASE"/>
    <property type="match status" value="1"/>
</dbReference>
<dbReference type="InterPro" id="IPR036890">
    <property type="entry name" value="HATPase_C_sf"/>
</dbReference>
<keyword evidence="13" id="KW-0812">Transmembrane</keyword>
<dbReference type="SMART" id="SM00387">
    <property type="entry name" value="HATPase_c"/>
    <property type="match status" value="1"/>
</dbReference>
<feature type="domain" description="Histidine kinase" evidence="14">
    <location>
        <begin position="434"/>
        <end position="650"/>
    </location>
</feature>
<dbReference type="Gene3D" id="3.30.565.10">
    <property type="entry name" value="Histidine kinase-like ATPase, C-terminal domain"/>
    <property type="match status" value="1"/>
</dbReference>
<keyword evidence="8" id="KW-0067">ATP-binding</keyword>
<dbReference type="InterPro" id="IPR005467">
    <property type="entry name" value="His_kinase_dom"/>
</dbReference>
<keyword evidence="13" id="KW-1133">Transmembrane helix</keyword>
<dbReference type="Pfam" id="PF00072">
    <property type="entry name" value="Response_reg"/>
    <property type="match status" value="1"/>
</dbReference>
<dbReference type="RefSeq" id="WP_215343328.1">
    <property type="nucleotide sequence ID" value="NZ_JAGSGD010000003.1"/>
</dbReference>
<dbReference type="PRINTS" id="PR00344">
    <property type="entry name" value="BCTRLSENSOR"/>
</dbReference>
<evidence type="ECO:0000256" key="7">
    <source>
        <dbReference type="ARBA" id="ARBA00022777"/>
    </source>
</evidence>
<dbReference type="Pfam" id="PF02518">
    <property type="entry name" value="HATPase_c"/>
    <property type="match status" value="1"/>
</dbReference>
<dbReference type="Gene3D" id="3.40.50.2300">
    <property type="match status" value="1"/>
</dbReference>
<dbReference type="InterPro" id="IPR036097">
    <property type="entry name" value="HisK_dim/P_sf"/>
</dbReference>
<comment type="caution">
    <text evidence="17">The sequence shown here is derived from an EMBL/GenBank/DDBJ whole genome shotgun (WGS) entry which is preliminary data.</text>
</comment>
<dbReference type="CDD" id="cd16922">
    <property type="entry name" value="HATPase_EvgS-ArcB-TorS-like"/>
    <property type="match status" value="1"/>
</dbReference>
<keyword evidence="18" id="KW-1185">Reference proteome</keyword>
<evidence type="ECO:0000256" key="6">
    <source>
        <dbReference type="ARBA" id="ARBA00022741"/>
    </source>
</evidence>
<sequence>MKKILSLGALLQIIAGVMVVSLVVTFAMLAVQAYQRQQTAQRVLLAAEISRDIFHAMQGLRLERGAVGIALAKPGVPPPQALRELRDGRSATDAAIASALARLQRARLEKGVSDRPALRRLVSEIGARQATMQHMRQVTDHALATPDPRRSAALREAWLTANGNLVDTLGELSAQLSNEAIQVDPFIARMMTVKQLAWLERDAAGLDVMLLGEVAARGKPATAAEREAMAKLTGAVDAPHRMLTAQANLPFNPPRLTRAIATAERGYFLEFRSTRAAVLAALEAGAPVDGPALNHAMIQSLRSLMDIVGVTFDLTAEHATRQVQAAERQVRLAIAMMAIACAFGLLSAAFIVGRVVRPMARITQAMGAVAAGDLDSEIPYEFREDEIGRLAQALGVFRRGAQERREMEDVLVRSQVAKEAAESANKMKSQFLANMSHEIRTPLNGVLGMVQVMEREELAPDQRERLHIIRDSGAGLLQVLNDVLDISKIEAGKLDLAPVEFDIETLATRTVSTFTGAATAKRLDLEATVDLDATGVWLGDADRIRQILSNLLSNAVKFTDSGAVSLEVTTAPKGLDFIVRDSGIGMSAEALPRLFSKFTQVDDSNERKFGGTGLGLAISRELVELMGGTVEVASTPGKGSEFRVSLPLPRISETPRAPANASPGEITLPQDRRLRILAAEDNPTNQRVLAALLAPLDVELTVVGDGLQAVATWATADFDVILMDIQMPEMGGVAAALAIRQAELAQGMAPIPIIALSANAMSHQIAEYMAAGMTAYVAKPIEVGVLYETIGEALAGAEAPPDARAEAV</sequence>
<dbReference type="SUPFAM" id="SSF55874">
    <property type="entry name" value="ATPase domain of HSP90 chaperone/DNA topoisomerase II/histidine kinase"/>
    <property type="match status" value="1"/>
</dbReference>
<name>A0A941HYA3_9CAUL</name>
<evidence type="ECO:0000256" key="10">
    <source>
        <dbReference type="ARBA" id="ARBA00064003"/>
    </source>
</evidence>
<dbReference type="GO" id="GO:0000155">
    <property type="term" value="F:phosphorelay sensor kinase activity"/>
    <property type="evidence" value="ECO:0007669"/>
    <property type="project" value="InterPro"/>
</dbReference>
<dbReference type="InterPro" id="IPR001789">
    <property type="entry name" value="Sig_transdc_resp-reg_receiver"/>
</dbReference>
<evidence type="ECO:0000259" key="16">
    <source>
        <dbReference type="PROSITE" id="PS50885"/>
    </source>
</evidence>
<dbReference type="InterPro" id="IPR003661">
    <property type="entry name" value="HisK_dim/P_dom"/>
</dbReference>
<dbReference type="Pfam" id="PF00512">
    <property type="entry name" value="HisKA"/>
    <property type="match status" value="1"/>
</dbReference>
<dbReference type="EC" id="2.7.13.3" evidence="3"/>
<feature type="domain" description="Response regulatory" evidence="15">
    <location>
        <begin position="675"/>
        <end position="794"/>
    </location>
</feature>
<dbReference type="SMART" id="SM00448">
    <property type="entry name" value="REC"/>
    <property type="match status" value="1"/>
</dbReference>
<dbReference type="FunFam" id="3.30.565.10:FF:000010">
    <property type="entry name" value="Sensor histidine kinase RcsC"/>
    <property type="match status" value="1"/>
</dbReference>
<dbReference type="PANTHER" id="PTHR45339">
    <property type="entry name" value="HYBRID SIGNAL TRANSDUCTION HISTIDINE KINASE J"/>
    <property type="match status" value="1"/>
</dbReference>
<dbReference type="SMART" id="SM00388">
    <property type="entry name" value="HisKA"/>
    <property type="match status" value="1"/>
</dbReference>
<dbReference type="InterPro" id="IPR003594">
    <property type="entry name" value="HATPase_dom"/>
</dbReference>
<dbReference type="PROSITE" id="PS50109">
    <property type="entry name" value="HIS_KIN"/>
    <property type="match status" value="1"/>
</dbReference>
<feature type="modified residue" description="4-aspartylphosphate" evidence="12">
    <location>
        <position position="724"/>
    </location>
</feature>
<evidence type="ECO:0000256" key="2">
    <source>
        <dbReference type="ARBA" id="ARBA00004370"/>
    </source>
</evidence>
<dbReference type="PROSITE" id="PS50885">
    <property type="entry name" value="HAMP"/>
    <property type="match status" value="1"/>
</dbReference>
<proteinExistence type="predicted"/>
<dbReference type="SUPFAM" id="SSF47384">
    <property type="entry name" value="Homodimeric domain of signal transducing histidine kinase"/>
    <property type="match status" value="1"/>
</dbReference>
<dbReference type="InterPro" id="IPR004358">
    <property type="entry name" value="Sig_transdc_His_kin-like_C"/>
</dbReference>
<dbReference type="AlphaFoldDB" id="A0A941HYA3"/>
<dbReference type="InterPro" id="IPR011006">
    <property type="entry name" value="CheY-like_superfamily"/>
</dbReference>
<evidence type="ECO:0000256" key="13">
    <source>
        <dbReference type="SAM" id="Phobius"/>
    </source>
</evidence>
<keyword evidence="9" id="KW-0902">Two-component regulatory system</keyword>
<dbReference type="Gene3D" id="6.10.340.10">
    <property type="match status" value="1"/>
</dbReference>
<keyword evidence="4 12" id="KW-0597">Phosphoprotein</keyword>
<dbReference type="Gene3D" id="1.10.287.130">
    <property type="match status" value="1"/>
</dbReference>
<evidence type="ECO:0000313" key="18">
    <source>
        <dbReference type="Proteomes" id="UP000622580"/>
    </source>
</evidence>
<dbReference type="EMBL" id="JAGSGD010000003">
    <property type="protein sequence ID" value="MBR7621813.1"/>
    <property type="molecule type" value="Genomic_DNA"/>
</dbReference>
<dbReference type="InterPro" id="IPR003660">
    <property type="entry name" value="HAMP_dom"/>
</dbReference>
<keyword evidence="7" id="KW-0418">Kinase</keyword>
<comment type="catalytic activity">
    <reaction evidence="1">
        <text>ATP + protein L-histidine = ADP + protein N-phospho-L-histidine.</text>
        <dbReference type="EC" id="2.7.13.3"/>
    </reaction>
</comment>
<evidence type="ECO:0000256" key="9">
    <source>
        <dbReference type="ARBA" id="ARBA00023012"/>
    </source>
</evidence>
<comment type="subunit">
    <text evidence="10">At low DSF concentrations, interacts with RpfF.</text>
</comment>
<gene>
    <name evidence="17" type="ORF">JKL49_20650</name>
</gene>
<evidence type="ECO:0000256" key="5">
    <source>
        <dbReference type="ARBA" id="ARBA00022679"/>
    </source>
</evidence>
<dbReference type="SMART" id="SM00304">
    <property type="entry name" value="HAMP"/>
    <property type="match status" value="1"/>
</dbReference>
<dbReference type="GO" id="GO:0005524">
    <property type="term" value="F:ATP binding"/>
    <property type="evidence" value="ECO:0007669"/>
    <property type="project" value="UniProtKB-KW"/>
</dbReference>
<protein>
    <recommendedName>
        <fullName evidence="11">Sensory/regulatory protein RpfC</fullName>
        <ecNumber evidence="3">2.7.13.3</ecNumber>
    </recommendedName>
</protein>
<evidence type="ECO:0000256" key="3">
    <source>
        <dbReference type="ARBA" id="ARBA00012438"/>
    </source>
</evidence>
<evidence type="ECO:0000256" key="12">
    <source>
        <dbReference type="PROSITE-ProRule" id="PRU00169"/>
    </source>
</evidence>
<evidence type="ECO:0000313" key="17">
    <source>
        <dbReference type="EMBL" id="MBR7621813.1"/>
    </source>
</evidence>
<dbReference type="CDD" id="cd00082">
    <property type="entry name" value="HisKA"/>
    <property type="match status" value="1"/>
</dbReference>
<evidence type="ECO:0000256" key="1">
    <source>
        <dbReference type="ARBA" id="ARBA00000085"/>
    </source>
</evidence>
<evidence type="ECO:0000256" key="8">
    <source>
        <dbReference type="ARBA" id="ARBA00022840"/>
    </source>
</evidence>
<organism evidence="17 18">
    <name type="scientific">Phenylobacterium glaciei</name>
    <dbReference type="NCBI Taxonomy" id="2803784"/>
    <lineage>
        <taxon>Bacteria</taxon>
        <taxon>Pseudomonadati</taxon>
        <taxon>Pseudomonadota</taxon>
        <taxon>Alphaproteobacteria</taxon>
        <taxon>Caulobacterales</taxon>
        <taxon>Caulobacteraceae</taxon>
        <taxon>Phenylobacterium</taxon>
    </lineage>
</organism>
<dbReference type="FunFam" id="1.10.287.130:FF:000002">
    <property type="entry name" value="Two-component osmosensing histidine kinase"/>
    <property type="match status" value="1"/>
</dbReference>
<evidence type="ECO:0000256" key="11">
    <source>
        <dbReference type="ARBA" id="ARBA00068150"/>
    </source>
</evidence>
<keyword evidence="6" id="KW-0547">Nucleotide-binding</keyword>
<dbReference type="Proteomes" id="UP000622580">
    <property type="component" value="Unassembled WGS sequence"/>
</dbReference>
<dbReference type="SUPFAM" id="SSF52172">
    <property type="entry name" value="CheY-like"/>
    <property type="match status" value="1"/>
</dbReference>
<accession>A0A941HYA3</accession>
<feature type="domain" description="HAMP" evidence="16">
    <location>
        <begin position="353"/>
        <end position="406"/>
    </location>
</feature>
<dbReference type="CDD" id="cd06225">
    <property type="entry name" value="HAMP"/>
    <property type="match status" value="1"/>
</dbReference>
<reference evidence="17" key="1">
    <citation type="submission" date="2021-04" db="EMBL/GenBank/DDBJ databases">
        <title>Draft genome assembly of strain Phenylobacterium sp. 20VBR1 using MiniION and Illumina platforms.</title>
        <authorList>
            <person name="Thomas F.A."/>
            <person name="Krishnan K.P."/>
            <person name="Sinha R.K."/>
        </authorList>
    </citation>
    <scope>NUCLEOTIDE SEQUENCE</scope>
    <source>
        <strain evidence="17">20VBR1</strain>
    </source>
</reference>
<evidence type="ECO:0000256" key="4">
    <source>
        <dbReference type="ARBA" id="ARBA00022553"/>
    </source>
</evidence>
<dbReference type="CDD" id="cd17546">
    <property type="entry name" value="REC_hyHK_CKI1_RcsC-like"/>
    <property type="match status" value="1"/>
</dbReference>
<dbReference type="SUPFAM" id="SSF158472">
    <property type="entry name" value="HAMP domain-like"/>
    <property type="match status" value="1"/>
</dbReference>